<evidence type="ECO:0000256" key="2">
    <source>
        <dbReference type="ARBA" id="ARBA00022448"/>
    </source>
</evidence>
<feature type="domain" description="ABC transmembrane type-1" evidence="10">
    <location>
        <begin position="45"/>
        <end position="328"/>
    </location>
</feature>
<dbReference type="GO" id="GO:0005524">
    <property type="term" value="F:ATP binding"/>
    <property type="evidence" value="ECO:0007669"/>
    <property type="project" value="UniProtKB-KW"/>
</dbReference>
<evidence type="ECO:0000259" key="9">
    <source>
        <dbReference type="PROSITE" id="PS50893"/>
    </source>
</evidence>
<dbReference type="Pfam" id="PF00005">
    <property type="entry name" value="ABC_tran"/>
    <property type="match status" value="1"/>
</dbReference>
<dbReference type="InterPro" id="IPR017871">
    <property type="entry name" value="ABC_transporter-like_CS"/>
</dbReference>
<keyword evidence="6 8" id="KW-1133">Transmembrane helix</keyword>
<evidence type="ECO:0000256" key="5">
    <source>
        <dbReference type="ARBA" id="ARBA00022840"/>
    </source>
</evidence>
<proteinExistence type="predicted"/>
<dbReference type="PROSITE" id="PS50893">
    <property type="entry name" value="ABC_TRANSPORTER_2"/>
    <property type="match status" value="1"/>
</dbReference>
<organism evidence="11 12">
    <name type="scientific">Candidatus Magasanikbacteria bacterium GW2011_GWA2_56_11</name>
    <dbReference type="NCBI Taxonomy" id="1619044"/>
    <lineage>
        <taxon>Bacteria</taxon>
        <taxon>Candidatus Magasanikiibacteriota</taxon>
    </lineage>
</organism>
<protein>
    <submittedName>
        <fullName evidence="11">ABC transporter-related protein</fullName>
    </submittedName>
</protein>
<keyword evidence="5" id="KW-0067">ATP-binding</keyword>
<dbReference type="SUPFAM" id="SSF90123">
    <property type="entry name" value="ABC transporter transmembrane region"/>
    <property type="match status" value="1"/>
</dbReference>
<dbReference type="PANTHER" id="PTHR43394">
    <property type="entry name" value="ATP-DEPENDENT PERMEASE MDL1, MITOCHONDRIAL"/>
    <property type="match status" value="1"/>
</dbReference>
<evidence type="ECO:0000256" key="3">
    <source>
        <dbReference type="ARBA" id="ARBA00022692"/>
    </source>
</evidence>
<keyword evidence="2" id="KW-0813">Transport</keyword>
<dbReference type="Gene3D" id="1.20.1560.10">
    <property type="entry name" value="ABC transporter type 1, transmembrane domain"/>
    <property type="match status" value="1"/>
</dbReference>
<feature type="transmembrane region" description="Helical" evidence="8">
    <location>
        <begin position="187"/>
        <end position="206"/>
    </location>
</feature>
<reference evidence="11 12" key="1">
    <citation type="journal article" date="2015" name="Nature">
        <title>rRNA introns, odd ribosomes, and small enigmatic genomes across a large radiation of phyla.</title>
        <authorList>
            <person name="Brown C.T."/>
            <person name="Hug L.A."/>
            <person name="Thomas B.C."/>
            <person name="Sharon I."/>
            <person name="Castelle C.J."/>
            <person name="Singh A."/>
            <person name="Wilkins M.J."/>
            <person name="Williams K.H."/>
            <person name="Banfield J.F."/>
        </authorList>
    </citation>
    <scope>NUCLEOTIDE SEQUENCE [LARGE SCALE GENOMIC DNA]</scope>
</reference>
<keyword evidence="7 8" id="KW-0472">Membrane</keyword>
<comment type="subcellular location">
    <subcellularLocation>
        <location evidence="1">Cell membrane</location>
        <topology evidence="1">Multi-pass membrane protein</topology>
    </subcellularLocation>
</comment>
<evidence type="ECO:0000256" key="4">
    <source>
        <dbReference type="ARBA" id="ARBA00022741"/>
    </source>
</evidence>
<name>A0A0G1YGC4_9BACT</name>
<dbReference type="GO" id="GO:0016887">
    <property type="term" value="F:ATP hydrolysis activity"/>
    <property type="evidence" value="ECO:0007669"/>
    <property type="project" value="InterPro"/>
</dbReference>
<dbReference type="FunFam" id="3.40.50.300:FF:000287">
    <property type="entry name" value="Multidrug ABC transporter ATP-binding protein"/>
    <property type="match status" value="1"/>
</dbReference>
<evidence type="ECO:0000313" key="11">
    <source>
        <dbReference type="EMBL" id="KKW42493.1"/>
    </source>
</evidence>
<dbReference type="InterPro" id="IPR027417">
    <property type="entry name" value="P-loop_NTPase"/>
</dbReference>
<evidence type="ECO:0000259" key="10">
    <source>
        <dbReference type="PROSITE" id="PS50929"/>
    </source>
</evidence>
<evidence type="ECO:0000256" key="7">
    <source>
        <dbReference type="ARBA" id="ARBA00023136"/>
    </source>
</evidence>
<dbReference type="Pfam" id="PF00664">
    <property type="entry name" value="ABC_membrane"/>
    <property type="match status" value="1"/>
</dbReference>
<dbReference type="InterPro" id="IPR011527">
    <property type="entry name" value="ABC1_TM_dom"/>
</dbReference>
<dbReference type="PANTHER" id="PTHR43394:SF1">
    <property type="entry name" value="ATP-BINDING CASSETTE SUB-FAMILY B MEMBER 10, MITOCHONDRIAL"/>
    <property type="match status" value="1"/>
</dbReference>
<evidence type="ECO:0000256" key="8">
    <source>
        <dbReference type="SAM" id="Phobius"/>
    </source>
</evidence>
<dbReference type="AlphaFoldDB" id="A0A0G1YGC4"/>
<feature type="transmembrane region" description="Helical" evidence="8">
    <location>
        <begin position="84"/>
        <end position="102"/>
    </location>
</feature>
<dbReference type="PROSITE" id="PS50929">
    <property type="entry name" value="ABC_TM1F"/>
    <property type="match status" value="1"/>
</dbReference>
<dbReference type="InterPro" id="IPR036640">
    <property type="entry name" value="ABC1_TM_sf"/>
</dbReference>
<dbReference type="InterPro" id="IPR003593">
    <property type="entry name" value="AAA+_ATPase"/>
</dbReference>
<dbReference type="PROSITE" id="PS00211">
    <property type="entry name" value="ABC_TRANSPORTER_1"/>
    <property type="match status" value="1"/>
</dbReference>
<feature type="domain" description="ABC transporter" evidence="9">
    <location>
        <begin position="364"/>
        <end position="598"/>
    </location>
</feature>
<evidence type="ECO:0000256" key="6">
    <source>
        <dbReference type="ARBA" id="ARBA00022989"/>
    </source>
</evidence>
<dbReference type="GO" id="GO:0015421">
    <property type="term" value="F:ABC-type oligopeptide transporter activity"/>
    <property type="evidence" value="ECO:0007669"/>
    <property type="project" value="TreeGrafter"/>
</dbReference>
<dbReference type="InterPro" id="IPR039421">
    <property type="entry name" value="Type_1_exporter"/>
</dbReference>
<feature type="transmembrane region" description="Helical" evidence="8">
    <location>
        <begin position="269"/>
        <end position="291"/>
    </location>
</feature>
<sequence>MGRGVEKIIPFIYTSNSADRLMNYHTGLTLRIYLRHILQYKWSFFGLLLFVVVGSAVGVIIPLYYKQFFDTLSDPSIAAVRERLVTVLFAIAALHTAEVILWRGAGFVNNYFEPYVTAAIGNYCFGYLHRHSFSFFSGHFVGALVRRVNKFTGSFERILDRCVWNILQLVVNVAVILFVLSSRDRRLMVIVLVWTILFSLINWFITGYKMKYDVRRSEAETRANGILADTITNNVNVKLFNGYARERSLYAQALFVVRRLRKFTWDLDVMFETVQATLMVALEIGIFYFAIGLWENGTLTVGDFVLIQSYLLTIFLRVWDFGKIIRDIFTDLADAEDMAVVLDTPHEIQDIPHARPLAVKGGNILFKDVSFYYHSTRPIITHFNLHIRPHERLALVGPSGAGKSTLVKLLMRMHDITDGKVFIDEQEIRKVTQESLWQGISFVPQEPILFHRTLMENIRYGAPEATDDQVMAAAQKAHCHEFIRDFPEGYQTFVGERGVKLSGGERQRVAIARAILRNAPILILDEATSSLDSESERLIQAALDMLMKKKTVIVIAHRLSTIMKMDRIVVIDRGQITEEGTHAELIRKRSGLYHKLWSLQAGGFLQ</sequence>
<accession>A0A0G1YGC4</accession>
<keyword evidence="3 8" id="KW-0812">Transmembrane</keyword>
<dbReference type="GO" id="GO:0005886">
    <property type="term" value="C:plasma membrane"/>
    <property type="evidence" value="ECO:0007669"/>
    <property type="project" value="UniProtKB-SubCell"/>
</dbReference>
<dbReference type="STRING" id="1619044.UY92_C0006G0054"/>
<keyword evidence="4" id="KW-0547">Nucleotide-binding</keyword>
<dbReference type="SMART" id="SM00382">
    <property type="entry name" value="AAA"/>
    <property type="match status" value="1"/>
</dbReference>
<gene>
    <name evidence="11" type="ORF">UY92_C0006G0054</name>
</gene>
<dbReference type="InterPro" id="IPR003439">
    <property type="entry name" value="ABC_transporter-like_ATP-bd"/>
</dbReference>
<evidence type="ECO:0000313" key="12">
    <source>
        <dbReference type="Proteomes" id="UP000033870"/>
    </source>
</evidence>
<dbReference type="SUPFAM" id="SSF52540">
    <property type="entry name" value="P-loop containing nucleoside triphosphate hydrolases"/>
    <property type="match status" value="1"/>
</dbReference>
<comment type="caution">
    <text evidence="11">The sequence shown here is derived from an EMBL/GenBank/DDBJ whole genome shotgun (WGS) entry which is preliminary data.</text>
</comment>
<dbReference type="Gene3D" id="3.40.50.300">
    <property type="entry name" value="P-loop containing nucleotide triphosphate hydrolases"/>
    <property type="match status" value="1"/>
</dbReference>
<dbReference type="Proteomes" id="UP000033870">
    <property type="component" value="Unassembled WGS sequence"/>
</dbReference>
<feature type="transmembrane region" description="Helical" evidence="8">
    <location>
        <begin position="162"/>
        <end position="181"/>
    </location>
</feature>
<evidence type="ECO:0000256" key="1">
    <source>
        <dbReference type="ARBA" id="ARBA00004651"/>
    </source>
</evidence>
<dbReference type="EMBL" id="LCRX01000006">
    <property type="protein sequence ID" value="KKW42493.1"/>
    <property type="molecule type" value="Genomic_DNA"/>
</dbReference>
<feature type="transmembrane region" description="Helical" evidence="8">
    <location>
        <begin position="42"/>
        <end position="64"/>
    </location>
</feature>